<proteinExistence type="predicted"/>
<dbReference type="OrthoDB" id="9803913at2"/>
<dbReference type="Pfam" id="PF00929">
    <property type="entry name" value="RNase_T"/>
    <property type="match status" value="1"/>
</dbReference>
<dbReference type="InterPro" id="IPR012337">
    <property type="entry name" value="RNaseH-like_sf"/>
</dbReference>
<evidence type="ECO:0000259" key="3">
    <source>
        <dbReference type="SMART" id="SM00479"/>
    </source>
</evidence>
<keyword evidence="5" id="KW-1185">Reference proteome</keyword>
<evidence type="ECO:0000313" key="5">
    <source>
        <dbReference type="Proteomes" id="UP000253204"/>
    </source>
</evidence>
<keyword evidence="2" id="KW-0269">Exonuclease</keyword>
<dbReference type="SUPFAM" id="SSF53098">
    <property type="entry name" value="Ribonuclease H-like"/>
    <property type="match status" value="1"/>
</dbReference>
<dbReference type="GO" id="GO:0003676">
    <property type="term" value="F:nucleic acid binding"/>
    <property type="evidence" value="ECO:0007669"/>
    <property type="project" value="InterPro"/>
</dbReference>
<dbReference type="GO" id="GO:0008408">
    <property type="term" value="F:3'-5' exonuclease activity"/>
    <property type="evidence" value="ECO:0007669"/>
    <property type="project" value="TreeGrafter"/>
</dbReference>
<gene>
    <name evidence="4" type="ORF">DU506_13505</name>
</gene>
<dbReference type="InterPro" id="IPR013520">
    <property type="entry name" value="Ribonucl_H"/>
</dbReference>
<dbReference type="Proteomes" id="UP000253204">
    <property type="component" value="Unassembled WGS sequence"/>
</dbReference>
<sequence length="300" mass="33328">MSQSEAFALSEIPHIEASPDDYRLLERVPLTKAAVTFPLALHPPVGDERPFVVADVETTGLDTEADSIIELGLVRGDYSPSAGRITSISGALSHFEDPGKPIPEEITRITGITDADVAGQRIDDGEIATWFEGDPLVIAHNASFDRPMMERRFAFIAERGWACTANGIPWKELGYEGRKLEYLLLKHGFFYGGHRAEVDCLATAWLMHINPAAFTQLLVSARQRTVIIRAFGAPFDVKEALKARGYRWHSGDRGPNKSWWTEVDANAVEEEQSFLNATYARGAEQAHYEPQTARTRFKGI</sequence>
<protein>
    <submittedName>
        <fullName evidence="4">DNA polymerase III subunit epsilon</fullName>
    </submittedName>
</protein>
<dbReference type="Gene3D" id="3.30.420.10">
    <property type="entry name" value="Ribonuclease H-like superfamily/Ribonuclease H"/>
    <property type="match status" value="1"/>
</dbReference>
<dbReference type="GO" id="GO:0045004">
    <property type="term" value="P:DNA replication proofreading"/>
    <property type="evidence" value="ECO:0007669"/>
    <property type="project" value="TreeGrafter"/>
</dbReference>
<dbReference type="NCBIfam" id="NF006615">
    <property type="entry name" value="PRK09182.1"/>
    <property type="match status" value="1"/>
</dbReference>
<name>A0A368TWG2_9GAMM</name>
<reference evidence="4 5" key="1">
    <citation type="submission" date="2018-07" db="EMBL/GenBank/DDBJ databases">
        <title>Halomonas rutogse sp. nov., isolated from Lake TangqianCo on Tibetan Plateau.</title>
        <authorList>
            <person name="Lu H."/>
            <person name="Xing P."/>
            <person name="Wu Q."/>
        </authorList>
    </citation>
    <scope>NUCLEOTIDE SEQUENCE [LARGE SCALE GENOMIC DNA]</scope>
    <source>
        <strain evidence="4 5">TQ8S</strain>
    </source>
</reference>
<dbReference type="SMART" id="SM00479">
    <property type="entry name" value="EXOIII"/>
    <property type="match status" value="1"/>
</dbReference>
<comment type="caution">
    <text evidence="4">The sequence shown here is derived from an EMBL/GenBank/DDBJ whole genome shotgun (WGS) entry which is preliminary data.</text>
</comment>
<dbReference type="RefSeq" id="WP_114487436.1">
    <property type="nucleotide sequence ID" value="NZ_CBCSHM010000020.1"/>
</dbReference>
<evidence type="ECO:0000256" key="1">
    <source>
        <dbReference type="ARBA" id="ARBA00022722"/>
    </source>
</evidence>
<dbReference type="PANTHER" id="PTHR30231">
    <property type="entry name" value="DNA POLYMERASE III SUBUNIT EPSILON"/>
    <property type="match status" value="1"/>
</dbReference>
<evidence type="ECO:0000256" key="2">
    <source>
        <dbReference type="ARBA" id="ARBA00022839"/>
    </source>
</evidence>
<feature type="domain" description="Exonuclease" evidence="3">
    <location>
        <begin position="50"/>
        <end position="212"/>
    </location>
</feature>
<organism evidence="4 5">
    <name type="scientific">Vreelandella rituensis</name>
    <dbReference type="NCBI Taxonomy" id="2282306"/>
    <lineage>
        <taxon>Bacteria</taxon>
        <taxon>Pseudomonadati</taxon>
        <taxon>Pseudomonadota</taxon>
        <taxon>Gammaproteobacteria</taxon>
        <taxon>Oceanospirillales</taxon>
        <taxon>Halomonadaceae</taxon>
        <taxon>Vreelandella</taxon>
    </lineage>
</organism>
<keyword evidence="2" id="KW-0378">Hydrolase</keyword>
<keyword evidence="1" id="KW-0540">Nuclease</keyword>
<dbReference type="GO" id="GO:0005829">
    <property type="term" value="C:cytosol"/>
    <property type="evidence" value="ECO:0007669"/>
    <property type="project" value="TreeGrafter"/>
</dbReference>
<dbReference type="AlphaFoldDB" id="A0A368TWG2"/>
<dbReference type="InterPro" id="IPR036397">
    <property type="entry name" value="RNaseH_sf"/>
</dbReference>
<dbReference type="EMBL" id="QPIJ01000034">
    <property type="protein sequence ID" value="RCV89040.1"/>
    <property type="molecule type" value="Genomic_DNA"/>
</dbReference>
<evidence type="ECO:0000313" key="4">
    <source>
        <dbReference type="EMBL" id="RCV89040.1"/>
    </source>
</evidence>
<dbReference type="CDD" id="cd06127">
    <property type="entry name" value="DEDDh"/>
    <property type="match status" value="1"/>
</dbReference>
<dbReference type="PANTHER" id="PTHR30231:SF37">
    <property type="entry name" value="EXODEOXYRIBONUCLEASE 10"/>
    <property type="match status" value="1"/>
</dbReference>
<accession>A0A368TWG2</accession>